<dbReference type="AlphaFoldDB" id="A0A5Q0UEZ5"/>
<dbReference type="GeneID" id="42364604"/>
<dbReference type="KEGG" id="ncon:LC1Nh_0223"/>
<protein>
    <recommendedName>
        <fullName evidence="4">Type II toxin-antitoxin system RelE/ParE family toxin</fullName>
    </recommendedName>
</protein>
<evidence type="ECO:0008006" key="4">
    <source>
        <dbReference type="Google" id="ProtNLM"/>
    </source>
</evidence>
<accession>A0A5Q0UEZ5</accession>
<sequence>MQLEVTEEAEEDLEALEKDIKDRIIDELEKLQKNATPEKSTYIQIGDMDLFRLKLQKEDRNSRLNHRIFYQIKDSKIYIRGIFHRQKGYGTETRQELEDRI</sequence>
<dbReference type="InterPro" id="IPR007712">
    <property type="entry name" value="RelE/ParE_toxin"/>
</dbReference>
<evidence type="ECO:0000313" key="2">
    <source>
        <dbReference type="EMBL" id="QGA80127.1"/>
    </source>
</evidence>
<dbReference type="EMBL" id="CP040089">
    <property type="protein sequence ID" value="QGA80127.1"/>
    <property type="molecule type" value="Genomic_DNA"/>
</dbReference>
<dbReference type="Pfam" id="PF05016">
    <property type="entry name" value="ParE_toxin"/>
    <property type="match status" value="1"/>
</dbReference>
<evidence type="ECO:0000313" key="3">
    <source>
        <dbReference type="Proteomes" id="UP000377803"/>
    </source>
</evidence>
<reference evidence="3" key="1">
    <citation type="submission" date="2019-05" db="EMBL/GenBank/DDBJ databases">
        <title>Candidatus Nanohalobium constans, a novel model system to study the DPANN nano-sized archaea: genomic and physiological characterization of a nanoarchaeon co-cultured with its chitinotrophic host.</title>
        <authorList>
            <person name="La Cono V."/>
            <person name="Arcadi E."/>
            <person name="Crisafi F."/>
            <person name="Denaro R."/>
            <person name="La Spada G."/>
            <person name="Messina E."/>
            <person name="Smedile F."/>
            <person name="Toshchakov S.V."/>
            <person name="Shevchenko M.A."/>
            <person name="Golyshin P.N."/>
            <person name="Golyshina O.V."/>
            <person name="Ferrer M."/>
            <person name="Rohde M."/>
            <person name="Mushegian A."/>
            <person name="Sorokin D.Y."/>
            <person name="Giuliano L."/>
            <person name="Yakimov M.M."/>
        </authorList>
    </citation>
    <scope>NUCLEOTIDE SEQUENCE [LARGE SCALE GENOMIC DNA]</scope>
    <source>
        <strain evidence="3">LC1Nh</strain>
    </source>
</reference>
<name>A0A5Q0UEZ5_9ARCH</name>
<dbReference type="Gene3D" id="3.30.2310.20">
    <property type="entry name" value="RelE-like"/>
    <property type="match status" value="1"/>
</dbReference>
<dbReference type="RefSeq" id="WP_153549864.1">
    <property type="nucleotide sequence ID" value="NZ_CP040089.1"/>
</dbReference>
<dbReference type="Proteomes" id="UP000377803">
    <property type="component" value="Chromosome"/>
</dbReference>
<evidence type="ECO:0000256" key="1">
    <source>
        <dbReference type="ARBA" id="ARBA00022649"/>
    </source>
</evidence>
<dbReference type="InterPro" id="IPR035093">
    <property type="entry name" value="RelE/ParE_toxin_dom_sf"/>
</dbReference>
<organism evidence="2 3">
    <name type="scientific">Candidatus Nanohalobium constans</name>
    <dbReference type="NCBI Taxonomy" id="2565781"/>
    <lineage>
        <taxon>Archaea</taxon>
        <taxon>Candidatus Nanohalarchaeota</taxon>
        <taxon>Candidatus Nanohalobia</taxon>
        <taxon>Candidatus Nanohalobiales</taxon>
        <taxon>Candidatus Nanohalobiaceae</taxon>
        <taxon>Candidatus Nanohalobium</taxon>
    </lineage>
</organism>
<proteinExistence type="predicted"/>
<keyword evidence="3" id="KW-1185">Reference proteome</keyword>
<keyword evidence="1" id="KW-1277">Toxin-antitoxin system</keyword>
<dbReference type="SUPFAM" id="SSF143011">
    <property type="entry name" value="RelE-like"/>
    <property type="match status" value="1"/>
</dbReference>
<gene>
    <name evidence="2" type="ORF">LC1Nh_0223</name>
</gene>